<accession>A3K9W4</accession>
<dbReference type="eggNOG" id="COG4421">
    <property type="taxonomic scope" value="Bacteria"/>
</dbReference>
<dbReference type="Gene3D" id="3.40.50.150">
    <property type="entry name" value="Vaccinia Virus protein VP39"/>
    <property type="match status" value="1"/>
</dbReference>
<dbReference type="SUPFAM" id="SSF53335">
    <property type="entry name" value="S-adenosyl-L-methionine-dependent methyltransferases"/>
    <property type="match status" value="1"/>
</dbReference>
<dbReference type="InterPro" id="IPR006342">
    <property type="entry name" value="FkbM_mtfrase"/>
</dbReference>
<dbReference type="Pfam" id="PF04577">
    <property type="entry name" value="Glyco_transf_61"/>
    <property type="match status" value="1"/>
</dbReference>
<dbReference type="AlphaFoldDB" id="A3K9W4"/>
<dbReference type="NCBIfam" id="TIGR01444">
    <property type="entry name" value="fkbM_fam"/>
    <property type="match status" value="1"/>
</dbReference>
<organism evidence="3 4">
    <name type="scientific">Sagittula stellata (strain ATCC 700073 / DSM 11524 / E-37)</name>
    <dbReference type="NCBI Taxonomy" id="388399"/>
    <lineage>
        <taxon>Bacteria</taxon>
        <taxon>Pseudomonadati</taxon>
        <taxon>Pseudomonadota</taxon>
        <taxon>Alphaproteobacteria</taxon>
        <taxon>Rhodobacterales</taxon>
        <taxon>Roseobacteraceae</taxon>
        <taxon>Sagittula</taxon>
    </lineage>
</organism>
<proteinExistence type="predicted"/>
<dbReference type="EMBL" id="AAYA01000019">
    <property type="protein sequence ID" value="EBA06067.1"/>
    <property type="molecule type" value="Genomic_DNA"/>
</dbReference>
<evidence type="ECO:0000259" key="1">
    <source>
        <dbReference type="Pfam" id="PF04577"/>
    </source>
</evidence>
<dbReference type="OrthoDB" id="7843421at2"/>
<dbReference type="Pfam" id="PF05050">
    <property type="entry name" value="Methyltransf_21"/>
    <property type="match status" value="1"/>
</dbReference>
<dbReference type="InterPro" id="IPR029063">
    <property type="entry name" value="SAM-dependent_MTases_sf"/>
</dbReference>
<dbReference type="GO" id="GO:0016757">
    <property type="term" value="F:glycosyltransferase activity"/>
    <property type="evidence" value="ECO:0007669"/>
    <property type="project" value="InterPro"/>
</dbReference>
<evidence type="ECO:0000313" key="3">
    <source>
        <dbReference type="EMBL" id="EBA06067.1"/>
    </source>
</evidence>
<gene>
    <name evidence="3" type="ORF">SSE37_10657</name>
</gene>
<evidence type="ECO:0000259" key="2">
    <source>
        <dbReference type="Pfam" id="PF05050"/>
    </source>
</evidence>
<evidence type="ECO:0000313" key="4">
    <source>
        <dbReference type="Proteomes" id="UP000005713"/>
    </source>
</evidence>
<dbReference type="InterPro" id="IPR049625">
    <property type="entry name" value="Glyco_transf_61_cat"/>
</dbReference>
<dbReference type="Proteomes" id="UP000005713">
    <property type="component" value="Unassembled WGS sequence"/>
</dbReference>
<protein>
    <submittedName>
        <fullName evidence="3">Uncharacterized protein</fullName>
    </submittedName>
</protein>
<dbReference type="RefSeq" id="WP_005863259.1">
    <property type="nucleotide sequence ID" value="NZ_AAYA01000019.1"/>
</dbReference>
<keyword evidence="4" id="KW-1185">Reference proteome</keyword>
<dbReference type="eggNOG" id="COG2518">
    <property type="taxonomic scope" value="Bacteria"/>
</dbReference>
<reference evidence="3 4" key="1">
    <citation type="submission" date="2006-06" db="EMBL/GenBank/DDBJ databases">
        <authorList>
            <person name="Moran M.A."/>
            <person name="Ferriera S."/>
            <person name="Johnson J."/>
            <person name="Kravitz S."/>
            <person name="Beeson K."/>
            <person name="Sutton G."/>
            <person name="Rogers Y.-H."/>
            <person name="Friedman R."/>
            <person name="Frazier M."/>
            <person name="Venter J.C."/>
        </authorList>
    </citation>
    <scope>NUCLEOTIDE SEQUENCE [LARGE SCALE GENOMIC DNA]</scope>
    <source>
        <strain evidence="3 4">E-37</strain>
    </source>
</reference>
<feature type="domain" description="Methyltransferase FkbM" evidence="2">
    <location>
        <begin position="73"/>
        <end position="206"/>
    </location>
</feature>
<name>A3K9W4_SAGS3</name>
<comment type="caution">
    <text evidence="3">The sequence shown here is derived from an EMBL/GenBank/DDBJ whole genome shotgun (WGS) entry which is preliminary data.</text>
</comment>
<sequence>MTEMTHAAVCKGVKVPPSPFLTETRIKRMEEARYEGEEIAGALAVVRAGDRVLEMGAGLGVVGAVTALNAKPDAVLSFEANPSLLPHIEKLYALNGLEDRIEVRNQLVIAAPDRPESMTFHVRSSFLGSSLIDREGRQTRPVEVATVAFDKIREEFRPSVLIMDIEGGELDFLNHANLDGIRAVVIEFHPGLYGTKGTKECKDALRAAGFAKVEEKSTRFVWTCIRKVRLSPPKPNEGWSRETVTLERPVVVPPATRSHVQETGVLTREGLPVQHAGLWRGQRLLTVPPAMPDAEIERLPGKWLWGGVLWRYFPHFITESVTRLWALEGMDQSDFDGILFVPKNPGNDDPAPGFHRAFFDLMGTSLAIREARSPARPDELVVPGQGFGLGEISKGTPEFRAAMAARFASDVKPEGPEKLYISRSRLGPQRGALLGETALETLLEAEGYTIFHPQEHSLEVQIAHYRAARQVIAAEGSSLHLYAFAGRADAQVAMILRRKSKATQHISTHIEGFTGVKPLWIERLRRTWARADTPRKRLHIGEPDFAAIQKDLVTGGFIGTGSAWAQPPEDELQALLGPDYQLANEALQIAG</sequence>
<feature type="domain" description="Glycosyltransferase 61 catalytic" evidence="1">
    <location>
        <begin position="313"/>
        <end position="485"/>
    </location>
</feature>